<protein>
    <submittedName>
        <fullName evidence="1">Uncharacterized protein</fullName>
    </submittedName>
</protein>
<dbReference type="Proteomes" id="UP000034245">
    <property type="component" value="Unassembled WGS sequence"/>
</dbReference>
<name>A0ACC4UD55_9CORY</name>
<organism evidence="1 2">
    <name type="scientific">Corynebacterium minutissimum</name>
    <dbReference type="NCBI Taxonomy" id="38301"/>
    <lineage>
        <taxon>Bacteria</taxon>
        <taxon>Bacillati</taxon>
        <taxon>Actinomycetota</taxon>
        <taxon>Actinomycetes</taxon>
        <taxon>Mycobacteriales</taxon>
        <taxon>Corynebacteriaceae</taxon>
        <taxon>Corynebacterium</taxon>
    </lineage>
</organism>
<comment type="caution">
    <text evidence="1">The sequence shown here is derived from an EMBL/GenBank/DDBJ whole genome shotgun (WGS) entry which is preliminary data.</text>
</comment>
<gene>
    <name evidence="1" type="ORF">WU87_01925</name>
</gene>
<dbReference type="EMBL" id="LAYQ01000003">
    <property type="protein sequence ID" value="KKO81109.1"/>
    <property type="molecule type" value="Genomic_DNA"/>
</dbReference>
<sequence>MAFTIQPLLVLYRTKRPISGLSLFLDDNAFLCTRPGAISFTASPASTSPRLFKQRQQRRILPRSQTRTRGRSLPNAPMETEFLSELRTGLIDTLLDGFKAQARAD</sequence>
<proteinExistence type="predicted"/>
<reference evidence="1" key="1">
    <citation type="submission" date="2015-04" db="EMBL/GenBank/DDBJ databases">
        <title>Draft Genome Sequences of Three Species of Emerging Human-Pathogenic Corynebacteria.</title>
        <authorList>
            <person name="Pacheco L.G."/>
            <person name="Mattos-Guaraldi A.L."/>
            <person name="Santos C.S."/>
            <person name="Veras A.O."/>
            <person name="Guimaraes L.C."/>
            <person name="Abreu V."/>
            <person name="Pereira F.L."/>
            <person name="Soares S.C."/>
            <person name="Dorella F.A."/>
            <person name="Carvalho A.F."/>
            <person name="Leal C.G."/>
            <person name="Figueiredo H.C."/>
            <person name="Ramos J.N."/>
            <person name="Vieira V."/>
            <person name="Farfour E."/>
            <person name="Guiso N."/>
            <person name="Hirata R.Jr."/>
            <person name="Ramos R.T."/>
            <person name="Azevedo V."/>
            <person name="Silva A."/>
        </authorList>
    </citation>
    <scope>NUCLEOTIDE SEQUENCE</scope>
    <source>
        <strain evidence="1">1941</strain>
    </source>
</reference>
<evidence type="ECO:0000313" key="1">
    <source>
        <dbReference type="EMBL" id="KKO81109.1"/>
    </source>
</evidence>
<keyword evidence="2" id="KW-1185">Reference proteome</keyword>
<evidence type="ECO:0000313" key="2">
    <source>
        <dbReference type="Proteomes" id="UP000034245"/>
    </source>
</evidence>
<accession>A0ACC4UD55</accession>